<protein>
    <submittedName>
        <fullName evidence="2">Uncharacterized protein</fullName>
    </submittedName>
</protein>
<accession>A0A1I7WLQ8</accession>
<keyword evidence="1" id="KW-1185">Reference proteome</keyword>
<dbReference type="WBParaSite" id="Hba_05997">
    <property type="protein sequence ID" value="Hba_05997"/>
    <property type="gene ID" value="Hba_05997"/>
</dbReference>
<sequence length="179" mass="21201">MTKKRRFGIQVILKNTYLALFISKFYYSNKSCIVFYCFKYQFYSNVIVHTLILPINSLRTSDPLLSCFYKINNCIFHVRYANEVNTVDNPNIQALGNLNDNFSCLKKINFLYSALKSGVGICSWNKYNYKRTNSILDRNSWLPEDRKRAIHQLFIKQLSIDRLFVSKFCFLFLFVLFLT</sequence>
<reference evidence="2" key="1">
    <citation type="submission" date="2016-11" db="UniProtKB">
        <authorList>
            <consortium name="WormBaseParasite"/>
        </authorList>
    </citation>
    <scope>IDENTIFICATION</scope>
</reference>
<evidence type="ECO:0000313" key="2">
    <source>
        <dbReference type="WBParaSite" id="Hba_05997"/>
    </source>
</evidence>
<name>A0A1I7WLQ8_HETBA</name>
<dbReference type="AlphaFoldDB" id="A0A1I7WLQ8"/>
<evidence type="ECO:0000313" key="1">
    <source>
        <dbReference type="Proteomes" id="UP000095283"/>
    </source>
</evidence>
<organism evidence="1 2">
    <name type="scientific">Heterorhabditis bacteriophora</name>
    <name type="common">Entomopathogenic nematode worm</name>
    <dbReference type="NCBI Taxonomy" id="37862"/>
    <lineage>
        <taxon>Eukaryota</taxon>
        <taxon>Metazoa</taxon>
        <taxon>Ecdysozoa</taxon>
        <taxon>Nematoda</taxon>
        <taxon>Chromadorea</taxon>
        <taxon>Rhabditida</taxon>
        <taxon>Rhabditina</taxon>
        <taxon>Rhabditomorpha</taxon>
        <taxon>Strongyloidea</taxon>
        <taxon>Heterorhabditidae</taxon>
        <taxon>Heterorhabditis</taxon>
    </lineage>
</organism>
<dbReference type="Proteomes" id="UP000095283">
    <property type="component" value="Unplaced"/>
</dbReference>
<proteinExistence type="predicted"/>